<dbReference type="Pfam" id="PF02566">
    <property type="entry name" value="OsmC"/>
    <property type="match status" value="1"/>
</dbReference>
<reference evidence="1 3" key="1">
    <citation type="journal article" date="2005" name="Environ. Microbiol.">
        <title>Genetic and functional properties of uncultivated thermophilic crenarchaeotes from a subsurface gold mine as revealed by analysis of genome fragments.</title>
        <authorList>
            <person name="Nunoura T."/>
            <person name="Hirayama H."/>
            <person name="Takami H."/>
            <person name="Oida H."/>
            <person name="Nishi S."/>
            <person name="Shimamura S."/>
            <person name="Suzuki Y."/>
            <person name="Inagaki F."/>
            <person name="Takai K."/>
            <person name="Nealson K.H."/>
            <person name="Horikoshi K."/>
        </authorList>
    </citation>
    <scope>NUCLEOTIDE SEQUENCE [LARGE SCALE GENOMIC DNA]</scope>
</reference>
<dbReference type="InterPro" id="IPR003718">
    <property type="entry name" value="OsmC/Ohr_fam"/>
</dbReference>
<evidence type="ECO:0000313" key="3">
    <source>
        <dbReference type="Proteomes" id="UP000008120"/>
    </source>
</evidence>
<dbReference type="InterPro" id="IPR052707">
    <property type="entry name" value="OsmC_Ohr_Peroxiredoxin"/>
</dbReference>
<reference evidence="1 3" key="2">
    <citation type="journal article" date="2011" name="Nucleic Acids Res.">
        <title>Insights into the evolution of Archaea and eukaryotic protein modifier systems revealed by the genome of a novel archaeal group.</title>
        <authorList>
            <person name="Nunoura T."/>
            <person name="Takaki Y."/>
            <person name="Kakuta J."/>
            <person name="Nishi S."/>
            <person name="Sugahara J."/>
            <person name="Kazama H."/>
            <person name="Chee G."/>
            <person name="Hattori M."/>
            <person name="Kanai A."/>
            <person name="Atomi H."/>
            <person name="Takai K."/>
            <person name="Takami H."/>
        </authorList>
    </citation>
    <scope>NUCLEOTIDE SEQUENCE [LARGE SCALE GENOMIC DNA]</scope>
</reference>
<dbReference type="InterPro" id="IPR036102">
    <property type="entry name" value="OsmC/Ohrsf"/>
</dbReference>
<dbReference type="Gene3D" id="3.30.300.20">
    <property type="match status" value="1"/>
</dbReference>
<accession>E6N4A8</accession>
<dbReference type="GO" id="GO:0004601">
    <property type="term" value="F:peroxidase activity"/>
    <property type="evidence" value="ECO:0007669"/>
    <property type="project" value="InterPro"/>
</dbReference>
<protein>
    <submittedName>
        <fullName evidence="1">Osmotically inducible protein OsmC</fullName>
    </submittedName>
</protein>
<proteinExistence type="predicted"/>
<dbReference type="InterPro" id="IPR019904">
    <property type="entry name" value="Peroxiredoxin_OsmC"/>
</dbReference>
<dbReference type="EMBL" id="AP011828">
    <property type="protein sequence ID" value="BAJ47127.1"/>
    <property type="molecule type" value="Genomic_DNA"/>
</dbReference>
<dbReference type="KEGG" id="csu:CSUB_C0091"/>
<dbReference type="STRING" id="311458.CSUB_C0091"/>
<organism evidence="1 3">
    <name type="scientific">Caldiarchaeum subterraneum</name>
    <dbReference type="NCBI Taxonomy" id="311458"/>
    <lineage>
        <taxon>Archaea</taxon>
        <taxon>Nitrososphaerota</taxon>
        <taxon>Candidatus Caldarchaeales</taxon>
        <taxon>Candidatus Caldarchaeaceae</taxon>
        <taxon>Candidatus Caldarchaeum</taxon>
    </lineage>
</organism>
<name>E6N4A8_CALS0</name>
<dbReference type="EMBL" id="BA000048">
    <property type="protein sequence ID" value="BAJ49954.1"/>
    <property type="molecule type" value="Genomic_DNA"/>
</dbReference>
<dbReference type="InterPro" id="IPR015946">
    <property type="entry name" value="KH_dom-like_a/b"/>
</dbReference>
<evidence type="ECO:0000313" key="1">
    <source>
        <dbReference type="EMBL" id="BAJ47127.1"/>
    </source>
</evidence>
<gene>
    <name evidence="2" type="ORF">CSUB_C0091</name>
    <name evidence="1" type="ORF">HGMM_F35A09C13</name>
</gene>
<dbReference type="PANTHER" id="PTHR42830:SF1">
    <property type="entry name" value="OSMOTICALLY INDUCIBLE FAMILY PROTEIN"/>
    <property type="match status" value="1"/>
</dbReference>
<evidence type="ECO:0000313" key="2">
    <source>
        <dbReference type="EMBL" id="BAJ49954.1"/>
    </source>
</evidence>
<dbReference type="NCBIfam" id="TIGR03562">
    <property type="entry name" value="osmo_induc_OsmC"/>
    <property type="match status" value="1"/>
</dbReference>
<dbReference type="Proteomes" id="UP000008120">
    <property type="component" value="Chromosome"/>
</dbReference>
<dbReference type="GO" id="GO:0006979">
    <property type="term" value="P:response to oxidative stress"/>
    <property type="evidence" value="ECO:0007669"/>
    <property type="project" value="InterPro"/>
</dbReference>
<dbReference type="AlphaFoldDB" id="E6N4A8"/>
<dbReference type="BioCyc" id="CCAL311458:G131R-91-MONOMER"/>
<sequence length="145" mass="15197">MPEVVNRAKAVWQGDLFHGQGTVSFDNGALPTVDVSWTARSSKVSGKTNPEELIAAAHATCFAMALSNIIAKEGKRAEKLEVTAEVVFSIGDQVKISESRITVVGKVPGMDQASFEKAAQAAKDGCPVSKALKGNVAISLTAKLV</sequence>
<dbReference type="PANTHER" id="PTHR42830">
    <property type="entry name" value="OSMOTICALLY INDUCIBLE FAMILY PROTEIN"/>
    <property type="match status" value="1"/>
</dbReference>
<dbReference type="SUPFAM" id="SSF82784">
    <property type="entry name" value="OsmC-like"/>
    <property type="match status" value="1"/>
</dbReference>